<name>A0A4U5VID8_COLLU</name>
<protein>
    <submittedName>
        <fullName evidence="3">Uncharacterized protein</fullName>
    </submittedName>
</protein>
<accession>A0A4U5VID8</accession>
<proteinExistence type="predicted"/>
<feature type="signal peptide" evidence="2">
    <location>
        <begin position="1"/>
        <end position="16"/>
    </location>
</feature>
<sequence>MGLILAVLIRAPGSQSAGPCNVKPLPKECVAGLELPLQNEGGFNSTNVTTNVTTAPVERKRIQWNGTWTRNENFAGFGPPPEDEENSQ</sequence>
<dbReference type="EMBL" id="CM014096">
    <property type="protein sequence ID" value="TKS87571.1"/>
    <property type="molecule type" value="Genomic_DNA"/>
</dbReference>
<feature type="chain" id="PRO_5020293553" evidence="2">
    <location>
        <begin position="17"/>
        <end position="88"/>
    </location>
</feature>
<gene>
    <name evidence="3" type="ORF">D9C73_021695</name>
</gene>
<feature type="region of interest" description="Disordered" evidence="1">
    <location>
        <begin position="69"/>
        <end position="88"/>
    </location>
</feature>
<evidence type="ECO:0000256" key="2">
    <source>
        <dbReference type="SAM" id="SignalP"/>
    </source>
</evidence>
<evidence type="ECO:0000256" key="1">
    <source>
        <dbReference type="SAM" id="MobiDB-lite"/>
    </source>
</evidence>
<dbReference type="AlphaFoldDB" id="A0A4U5VID8"/>
<evidence type="ECO:0000313" key="3">
    <source>
        <dbReference type="EMBL" id="TKS87571.1"/>
    </source>
</evidence>
<dbReference type="Proteomes" id="UP000298787">
    <property type="component" value="Chromosome 19"/>
</dbReference>
<keyword evidence="4" id="KW-1185">Reference proteome</keyword>
<reference evidence="3 4" key="1">
    <citation type="submission" date="2019-01" db="EMBL/GenBank/DDBJ databases">
        <title>Genome Assembly of Collichthys lucidus.</title>
        <authorList>
            <person name="Cai M."/>
            <person name="Xiao S."/>
        </authorList>
    </citation>
    <scope>NUCLEOTIDE SEQUENCE [LARGE SCALE GENOMIC DNA]</scope>
    <source>
        <strain evidence="3">JT15FE1705JMU</strain>
        <tissue evidence="3">Muscle</tissue>
    </source>
</reference>
<organism evidence="3 4">
    <name type="scientific">Collichthys lucidus</name>
    <name type="common">Big head croaker</name>
    <name type="synonym">Sciaena lucida</name>
    <dbReference type="NCBI Taxonomy" id="240159"/>
    <lineage>
        <taxon>Eukaryota</taxon>
        <taxon>Metazoa</taxon>
        <taxon>Chordata</taxon>
        <taxon>Craniata</taxon>
        <taxon>Vertebrata</taxon>
        <taxon>Euteleostomi</taxon>
        <taxon>Actinopterygii</taxon>
        <taxon>Neopterygii</taxon>
        <taxon>Teleostei</taxon>
        <taxon>Neoteleostei</taxon>
        <taxon>Acanthomorphata</taxon>
        <taxon>Eupercaria</taxon>
        <taxon>Sciaenidae</taxon>
        <taxon>Collichthys</taxon>
    </lineage>
</organism>
<evidence type="ECO:0000313" key="4">
    <source>
        <dbReference type="Proteomes" id="UP000298787"/>
    </source>
</evidence>
<keyword evidence="2" id="KW-0732">Signal</keyword>